<dbReference type="OrthoDB" id="9103245at2"/>
<keyword evidence="1" id="KW-1133">Transmembrane helix</keyword>
<feature type="transmembrane region" description="Helical" evidence="1">
    <location>
        <begin position="138"/>
        <end position="157"/>
    </location>
</feature>
<feature type="transmembrane region" description="Helical" evidence="1">
    <location>
        <begin position="46"/>
        <end position="65"/>
    </location>
</feature>
<organism evidence="3 4">
    <name type="scientific">Paraburkholderia lacunae</name>
    <dbReference type="NCBI Taxonomy" id="2211104"/>
    <lineage>
        <taxon>Bacteria</taxon>
        <taxon>Pseudomonadati</taxon>
        <taxon>Pseudomonadota</taxon>
        <taxon>Betaproteobacteria</taxon>
        <taxon>Burkholderiales</taxon>
        <taxon>Burkholderiaceae</taxon>
        <taxon>Paraburkholderia</taxon>
    </lineage>
</organism>
<evidence type="ECO:0000313" key="4">
    <source>
        <dbReference type="Proteomes" id="UP000254875"/>
    </source>
</evidence>
<dbReference type="Pfam" id="PF02517">
    <property type="entry name" value="Rce1-like"/>
    <property type="match status" value="1"/>
</dbReference>
<feature type="transmembrane region" description="Helical" evidence="1">
    <location>
        <begin position="85"/>
        <end position="103"/>
    </location>
</feature>
<feature type="domain" description="CAAX prenyl protease 2/Lysostaphin resistance protein A-like" evidence="2">
    <location>
        <begin position="86"/>
        <end position="179"/>
    </location>
</feature>
<name>A0A370NB54_9BURK</name>
<comment type="caution">
    <text evidence="3">The sequence shown here is derived from an EMBL/GenBank/DDBJ whole genome shotgun (WGS) entry which is preliminary data.</text>
</comment>
<protein>
    <submittedName>
        <fullName evidence="3">CPBP family intramembrane metalloprotease</fullName>
    </submittedName>
</protein>
<dbReference type="Proteomes" id="UP000254875">
    <property type="component" value="Unassembled WGS sequence"/>
</dbReference>
<dbReference type="InterPro" id="IPR003675">
    <property type="entry name" value="Rce1/LyrA-like_dom"/>
</dbReference>
<reference evidence="4" key="1">
    <citation type="submission" date="2018-05" db="EMBL/GenBank/DDBJ databases">
        <authorList>
            <person name="Feng T."/>
        </authorList>
    </citation>
    <scope>NUCLEOTIDE SEQUENCE [LARGE SCALE GENOMIC DNA]</scope>
    <source>
        <strain evidence="4">S27</strain>
    </source>
</reference>
<evidence type="ECO:0000313" key="3">
    <source>
        <dbReference type="EMBL" id="RDK02836.1"/>
    </source>
</evidence>
<dbReference type="GO" id="GO:0008237">
    <property type="term" value="F:metallopeptidase activity"/>
    <property type="evidence" value="ECO:0007669"/>
    <property type="project" value="UniProtKB-KW"/>
</dbReference>
<feature type="transmembrane region" description="Helical" evidence="1">
    <location>
        <begin position="115"/>
        <end position="132"/>
    </location>
</feature>
<keyword evidence="3" id="KW-0645">Protease</keyword>
<evidence type="ECO:0000259" key="2">
    <source>
        <dbReference type="Pfam" id="PF02517"/>
    </source>
</evidence>
<keyword evidence="1" id="KW-0812">Transmembrane</keyword>
<gene>
    <name evidence="3" type="ORF">DLM46_11370</name>
</gene>
<keyword evidence="3" id="KW-0482">Metalloprotease</keyword>
<keyword evidence="1" id="KW-0472">Membrane</keyword>
<evidence type="ECO:0000256" key="1">
    <source>
        <dbReference type="SAM" id="Phobius"/>
    </source>
</evidence>
<dbReference type="GO" id="GO:0080120">
    <property type="term" value="P:CAAX-box protein maturation"/>
    <property type="evidence" value="ECO:0007669"/>
    <property type="project" value="UniProtKB-ARBA"/>
</dbReference>
<dbReference type="EMBL" id="QHKS01000006">
    <property type="protein sequence ID" value="RDK02836.1"/>
    <property type="molecule type" value="Genomic_DNA"/>
</dbReference>
<sequence>MRRGRWTEWHGQDYFSGGRISMIKFPTLVGSCYSNLKVMLFGLPTVKLIPLALLLTYVATLPSVISVLVSPESPIGGPGWGKQDVFRMILFGCVLAPLLETAFHQWACLRILQKLRCRASVAILVSSAVFGLAHDYSIPYMATAFLGGVVLSTVFVIESKRNGHPFLATLTVHALRNWITTTYILLV</sequence>
<dbReference type="GO" id="GO:0006508">
    <property type="term" value="P:proteolysis"/>
    <property type="evidence" value="ECO:0007669"/>
    <property type="project" value="UniProtKB-KW"/>
</dbReference>
<keyword evidence="4" id="KW-1185">Reference proteome</keyword>
<keyword evidence="3" id="KW-0378">Hydrolase</keyword>
<proteinExistence type="predicted"/>
<accession>A0A370NB54</accession>
<dbReference type="GO" id="GO:0004175">
    <property type="term" value="F:endopeptidase activity"/>
    <property type="evidence" value="ECO:0007669"/>
    <property type="project" value="UniProtKB-ARBA"/>
</dbReference>
<dbReference type="AlphaFoldDB" id="A0A370NB54"/>